<evidence type="ECO:0000259" key="1">
    <source>
        <dbReference type="Pfam" id="PF13524"/>
    </source>
</evidence>
<comment type="caution">
    <text evidence="2">The sequence shown here is derived from an EMBL/GenBank/DDBJ whole genome shotgun (WGS) entry which is preliminary data.</text>
</comment>
<dbReference type="Gene3D" id="1.25.40.10">
    <property type="entry name" value="Tetratricopeptide repeat domain"/>
    <property type="match status" value="1"/>
</dbReference>
<reference evidence="2 3" key="1">
    <citation type="submission" date="2020-04" db="EMBL/GenBank/DDBJ databases">
        <authorList>
            <consortium name="Desulfovibrio sp. FSS-1 genome sequencing consortium"/>
            <person name="Shimoshige H."/>
            <person name="Kobayashi H."/>
            <person name="Maekawa T."/>
        </authorList>
    </citation>
    <scope>NUCLEOTIDE SEQUENCE [LARGE SCALE GENOMIC DNA]</scope>
    <source>
        <strain evidence="2 3">SIID29052-01</strain>
    </source>
</reference>
<dbReference type="SUPFAM" id="SSF53756">
    <property type="entry name" value="UDP-Glycosyltransferase/glycogen phosphorylase"/>
    <property type="match status" value="1"/>
</dbReference>
<dbReference type="InterPro" id="IPR055259">
    <property type="entry name" value="YkvP/CgeB_Glyco_trans-like"/>
</dbReference>
<dbReference type="Pfam" id="PF13524">
    <property type="entry name" value="Glyco_trans_1_2"/>
    <property type="match status" value="1"/>
</dbReference>
<sequence length="521" mass="56915">MRIAYSGWFLREGFERLGCEVAPIRLDSGRTLDEIVEEAGVKPDVVFLEFYGRTEIPKGLGESRHRLAAWCIDAPLGAFWLAPLCKLFALVYVDQLFSVSRFRSEGVQARWLPLCVSEGDFRPPAAKEHLITFVGRLTEHREKRANLIAHLQARFPLNVVSDIPQAAMLDLFAASRMVLNENFFPGLNLRFLHALASGSLLLSERQGYGVRQHFQEGTHYLGYSPADVAGLVERVAQDAEGHAHIARNGQEECRLRHTSACRARTVLDHLAEGRAAPMVSLPERLLGEGRGRYAQAVRHGGRIDEALQLLHDAAAAPGGVRPRALHALGLILLRTGREEAGLACLEEAAGEPSETGLDATLTLLLHLARGAGDARRLASLASRLEAARLDKGVCARHLAALAAGRDVRYHVCMLGYAALFKRKDVCDLGFQKPYEERYPDSALEYAAMAYATLKTPEALDAVIACTRAAGVATQALGWIKDAVLSGVATDAQIALSIELALASYDYAYAARAVKAFKRTFS</sequence>
<dbReference type="Proteomes" id="UP000494245">
    <property type="component" value="Unassembled WGS sequence"/>
</dbReference>
<gene>
    <name evidence="2" type="ORF">NNJEOMEG_00864</name>
</gene>
<dbReference type="InterPro" id="IPR011990">
    <property type="entry name" value="TPR-like_helical_dom_sf"/>
</dbReference>
<feature type="domain" description="Spore protein YkvP/CgeB glycosyl transferase-like" evidence="1">
    <location>
        <begin position="158"/>
        <end position="268"/>
    </location>
</feature>
<name>A0A6V8LXN2_9BACT</name>
<dbReference type="EMBL" id="BLTE01000002">
    <property type="protein sequence ID" value="GFK93035.1"/>
    <property type="molecule type" value="Genomic_DNA"/>
</dbReference>
<evidence type="ECO:0000313" key="3">
    <source>
        <dbReference type="Proteomes" id="UP000494245"/>
    </source>
</evidence>
<reference evidence="2 3" key="2">
    <citation type="submission" date="2020-05" db="EMBL/GenBank/DDBJ databases">
        <title>Draft genome sequence of Desulfovibrio sp. strainFSS-1.</title>
        <authorList>
            <person name="Shimoshige H."/>
            <person name="Kobayashi H."/>
            <person name="Maekawa T."/>
        </authorList>
    </citation>
    <scope>NUCLEOTIDE SEQUENCE [LARGE SCALE GENOMIC DNA]</scope>
    <source>
        <strain evidence="2 3">SIID29052-01</strain>
    </source>
</reference>
<keyword evidence="3" id="KW-1185">Reference proteome</keyword>
<dbReference type="RefSeq" id="WP_173081645.1">
    <property type="nucleotide sequence ID" value="NZ_BLTE01000002.1"/>
</dbReference>
<organism evidence="2 3">
    <name type="scientific">Fundidesulfovibrio magnetotacticus</name>
    <dbReference type="NCBI Taxonomy" id="2730080"/>
    <lineage>
        <taxon>Bacteria</taxon>
        <taxon>Pseudomonadati</taxon>
        <taxon>Thermodesulfobacteriota</taxon>
        <taxon>Desulfovibrionia</taxon>
        <taxon>Desulfovibrionales</taxon>
        <taxon>Desulfovibrionaceae</taxon>
        <taxon>Fundidesulfovibrio</taxon>
    </lineage>
</organism>
<protein>
    <recommendedName>
        <fullName evidence="1">Spore protein YkvP/CgeB glycosyl transferase-like domain-containing protein</fullName>
    </recommendedName>
</protein>
<accession>A0A6V8LXN2</accession>
<proteinExistence type="predicted"/>
<dbReference type="AlphaFoldDB" id="A0A6V8LXN2"/>
<evidence type="ECO:0000313" key="2">
    <source>
        <dbReference type="EMBL" id="GFK93035.1"/>
    </source>
</evidence>